<proteinExistence type="predicted"/>
<comment type="caution">
    <text evidence="3">The sequence shown here is derived from an EMBL/GenBank/DDBJ whole genome shotgun (WGS) entry which is preliminary data.</text>
</comment>
<dbReference type="EMBL" id="JBDFQZ010000010">
    <property type="protein sequence ID" value="KAK9684810.1"/>
    <property type="molecule type" value="Genomic_DNA"/>
</dbReference>
<keyword evidence="4" id="KW-1185">Reference proteome</keyword>
<organism evidence="3 4">
    <name type="scientific">Saponaria officinalis</name>
    <name type="common">Common soapwort</name>
    <name type="synonym">Lychnis saponaria</name>
    <dbReference type="NCBI Taxonomy" id="3572"/>
    <lineage>
        <taxon>Eukaryota</taxon>
        <taxon>Viridiplantae</taxon>
        <taxon>Streptophyta</taxon>
        <taxon>Embryophyta</taxon>
        <taxon>Tracheophyta</taxon>
        <taxon>Spermatophyta</taxon>
        <taxon>Magnoliopsida</taxon>
        <taxon>eudicotyledons</taxon>
        <taxon>Gunneridae</taxon>
        <taxon>Pentapetalae</taxon>
        <taxon>Caryophyllales</taxon>
        <taxon>Caryophyllaceae</taxon>
        <taxon>Caryophylleae</taxon>
        <taxon>Saponaria</taxon>
    </lineage>
</organism>
<protein>
    <recommendedName>
        <fullName evidence="2">Bifunctional inhibitor/plant lipid transfer protein/seed storage helical domain-containing protein</fullName>
    </recommendedName>
</protein>
<dbReference type="Proteomes" id="UP001443914">
    <property type="component" value="Unassembled WGS sequence"/>
</dbReference>
<dbReference type="InterPro" id="IPR016140">
    <property type="entry name" value="Bifunc_inhib/LTP/seed_store"/>
</dbReference>
<evidence type="ECO:0000259" key="2">
    <source>
        <dbReference type="Pfam" id="PF14368"/>
    </source>
</evidence>
<dbReference type="Pfam" id="PF14368">
    <property type="entry name" value="LTP_2"/>
    <property type="match status" value="1"/>
</dbReference>
<keyword evidence="1" id="KW-1133">Transmembrane helix</keyword>
<reference evidence="3" key="1">
    <citation type="submission" date="2024-03" db="EMBL/GenBank/DDBJ databases">
        <title>WGS assembly of Saponaria officinalis var. Norfolk2.</title>
        <authorList>
            <person name="Jenkins J."/>
            <person name="Shu S."/>
            <person name="Grimwood J."/>
            <person name="Barry K."/>
            <person name="Goodstein D."/>
            <person name="Schmutz J."/>
            <person name="Leebens-Mack J."/>
            <person name="Osbourn A."/>
        </authorList>
    </citation>
    <scope>NUCLEOTIDE SEQUENCE [LARGE SCALE GENOMIC DNA]</scope>
    <source>
        <strain evidence="3">JIC</strain>
    </source>
</reference>
<feature type="transmembrane region" description="Helical" evidence="1">
    <location>
        <begin position="7"/>
        <end position="26"/>
    </location>
</feature>
<name>A0AAW1I5N9_SAPOF</name>
<keyword evidence="1" id="KW-0812">Transmembrane</keyword>
<evidence type="ECO:0000313" key="3">
    <source>
        <dbReference type="EMBL" id="KAK9684810.1"/>
    </source>
</evidence>
<dbReference type="InterPro" id="IPR039265">
    <property type="entry name" value="DIR1-like"/>
</dbReference>
<dbReference type="GO" id="GO:0005504">
    <property type="term" value="F:fatty acid binding"/>
    <property type="evidence" value="ECO:0007669"/>
    <property type="project" value="InterPro"/>
</dbReference>
<dbReference type="SUPFAM" id="SSF47699">
    <property type="entry name" value="Bifunctional inhibitor/lipid-transfer protein/seed storage 2S albumin"/>
    <property type="match status" value="1"/>
</dbReference>
<dbReference type="GO" id="GO:0009627">
    <property type="term" value="P:systemic acquired resistance"/>
    <property type="evidence" value="ECO:0007669"/>
    <property type="project" value="InterPro"/>
</dbReference>
<evidence type="ECO:0000313" key="4">
    <source>
        <dbReference type="Proteomes" id="UP001443914"/>
    </source>
</evidence>
<accession>A0AAW1I5N9</accession>
<dbReference type="Gene3D" id="1.10.110.10">
    <property type="entry name" value="Plant lipid-transfer and hydrophobic proteins"/>
    <property type="match status" value="1"/>
</dbReference>
<dbReference type="PANTHER" id="PTHR33122:SF60">
    <property type="entry name" value="LIPID-TRANSFER PROTEIN DIR1-RELATED"/>
    <property type="match status" value="1"/>
</dbReference>
<evidence type="ECO:0000256" key="1">
    <source>
        <dbReference type="SAM" id="Phobius"/>
    </source>
</evidence>
<feature type="domain" description="Bifunctional inhibitor/plant lipid transfer protein/seed storage helical" evidence="2">
    <location>
        <begin position="30"/>
        <end position="105"/>
    </location>
</feature>
<dbReference type="PANTHER" id="PTHR33122">
    <property type="entry name" value="LIPID BINDING PROTEIN-RELATED"/>
    <property type="match status" value="1"/>
</dbReference>
<gene>
    <name evidence="3" type="ORF">RND81_10G234300</name>
</gene>
<dbReference type="AlphaFoldDB" id="A0AAW1I5N9"/>
<keyword evidence="1" id="KW-0472">Membrane</keyword>
<sequence>MEIKGKNVASLMIVINMLIVIGALMIQEVNGIKIEICGQPKEKIDICQPALKGPNPQLPTQECCNIIKSCDQPCLCATITRTLLPFIGYDTNLFLALFGKCGLPNCPQV</sequence>
<dbReference type="InterPro" id="IPR036312">
    <property type="entry name" value="Bifun_inhib/LTP/seed_sf"/>
</dbReference>